<dbReference type="InterPro" id="IPR016156">
    <property type="entry name" value="FAD/NAD-linked_Rdtase_dimer_sf"/>
</dbReference>
<feature type="active site" description="Proton acceptor" evidence="11">
    <location>
        <position position="446"/>
    </location>
</feature>
<dbReference type="SUPFAM" id="SSF51905">
    <property type="entry name" value="FAD/NAD(P)-binding domain"/>
    <property type="match status" value="1"/>
</dbReference>
<dbReference type="Gene3D" id="3.30.390.30">
    <property type="match status" value="1"/>
</dbReference>
<feature type="domain" description="Pyridine nucleotide-disulphide oxidoreductase dimerisation" evidence="15">
    <location>
        <begin position="348"/>
        <end position="457"/>
    </location>
</feature>
<evidence type="ECO:0000256" key="4">
    <source>
        <dbReference type="ARBA" id="ARBA00022630"/>
    </source>
</evidence>
<feature type="binding site" evidence="12">
    <location>
        <begin position="183"/>
        <end position="190"/>
    </location>
    <ligand>
        <name>NAD(+)</name>
        <dbReference type="ChEBI" id="CHEBI:57540"/>
    </ligand>
</feature>
<evidence type="ECO:0000256" key="10">
    <source>
        <dbReference type="ARBA" id="ARBA00049187"/>
    </source>
</evidence>
<dbReference type="InterPro" id="IPR012999">
    <property type="entry name" value="Pyr_OxRdtase_I_AS"/>
</dbReference>
<evidence type="ECO:0000256" key="11">
    <source>
        <dbReference type="PIRSR" id="PIRSR000350-2"/>
    </source>
</evidence>
<feature type="binding site" evidence="12">
    <location>
        <position position="314"/>
    </location>
    <ligand>
        <name>FAD</name>
        <dbReference type="ChEBI" id="CHEBI:57692"/>
    </ligand>
</feature>
<protein>
    <recommendedName>
        <fullName evidence="3 14">Dihydrolipoyl dehydrogenase</fullName>
        <ecNumber evidence="2 14">1.8.1.4</ecNumber>
    </recommendedName>
</protein>
<dbReference type="Gene3D" id="3.50.50.60">
    <property type="entry name" value="FAD/NAD(P)-binding domain"/>
    <property type="match status" value="2"/>
</dbReference>
<dbReference type="InterPro" id="IPR001100">
    <property type="entry name" value="Pyr_nuc-diS_OxRdtase"/>
</dbReference>
<dbReference type="NCBIfam" id="TIGR01350">
    <property type="entry name" value="lipoamide_DH"/>
    <property type="match status" value="1"/>
</dbReference>
<evidence type="ECO:0000313" key="17">
    <source>
        <dbReference type="EMBL" id="GGG13601.1"/>
    </source>
</evidence>
<dbReference type="AlphaFoldDB" id="A0A917D6E4"/>
<comment type="caution">
    <text evidence="17">The sequence shown here is derived from an EMBL/GenBank/DDBJ whole genome shotgun (WGS) entry which is preliminary data.</text>
</comment>
<dbReference type="PANTHER" id="PTHR22912:SF160">
    <property type="entry name" value="DIHYDROLIPOYL DEHYDROGENASE"/>
    <property type="match status" value="1"/>
</dbReference>
<dbReference type="PANTHER" id="PTHR22912">
    <property type="entry name" value="DISULFIDE OXIDOREDUCTASE"/>
    <property type="match status" value="1"/>
</dbReference>
<dbReference type="FunFam" id="3.30.390.30:FF:000001">
    <property type="entry name" value="Dihydrolipoyl dehydrogenase"/>
    <property type="match status" value="1"/>
</dbReference>
<reference evidence="17" key="1">
    <citation type="journal article" date="2014" name="Int. J. Syst. Evol. Microbiol.">
        <title>Complete genome sequence of Corynebacterium casei LMG S-19264T (=DSM 44701T), isolated from a smear-ripened cheese.</title>
        <authorList>
            <consortium name="US DOE Joint Genome Institute (JGI-PGF)"/>
            <person name="Walter F."/>
            <person name="Albersmeier A."/>
            <person name="Kalinowski J."/>
            <person name="Ruckert C."/>
        </authorList>
    </citation>
    <scope>NUCLEOTIDE SEQUENCE</scope>
    <source>
        <strain evidence="17">CGMCC 1.12987</strain>
    </source>
</reference>
<dbReference type="GO" id="GO:0050660">
    <property type="term" value="F:flavin adenine dinucleotide binding"/>
    <property type="evidence" value="ECO:0007669"/>
    <property type="project" value="InterPro"/>
</dbReference>
<dbReference type="Proteomes" id="UP000644756">
    <property type="component" value="Unassembled WGS sequence"/>
</dbReference>
<evidence type="ECO:0000256" key="3">
    <source>
        <dbReference type="ARBA" id="ARBA00016961"/>
    </source>
</evidence>
<keyword evidence="7 12" id="KW-0520">NAD</keyword>
<reference evidence="17" key="2">
    <citation type="submission" date="2020-09" db="EMBL/GenBank/DDBJ databases">
        <authorList>
            <person name="Sun Q."/>
            <person name="Zhou Y."/>
        </authorList>
    </citation>
    <scope>NUCLEOTIDE SEQUENCE</scope>
    <source>
        <strain evidence="17">CGMCC 1.12987</strain>
    </source>
</reference>
<comment type="cofactor">
    <cofactor evidence="12 14">
        <name>FAD</name>
        <dbReference type="ChEBI" id="CHEBI:57692"/>
    </cofactor>
    <text evidence="12 14">Binds 1 FAD per subunit.</text>
</comment>
<dbReference type="EMBL" id="BMGR01000011">
    <property type="protein sequence ID" value="GGG13601.1"/>
    <property type="molecule type" value="Genomic_DNA"/>
</dbReference>
<keyword evidence="9 14" id="KW-0676">Redox-active center</keyword>
<evidence type="ECO:0000256" key="7">
    <source>
        <dbReference type="ARBA" id="ARBA00023027"/>
    </source>
</evidence>
<evidence type="ECO:0000259" key="15">
    <source>
        <dbReference type="Pfam" id="PF02852"/>
    </source>
</evidence>
<dbReference type="PRINTS" id="PR00411">
    <property type="entry name" value="PNDRDTASEI"/>
</dbReference>
<dbReference type="SUPFAM" id="SSF55424">
    <property type="entry name" value="FAD/NAD-linked reductases, dimerisation (C-terminal) domain"/>
    <property type="match status" value="1"/>
</dbReference>
<comment type="similarity">
    <text evidence="1 14">Belongs to the class-I pyridine nucleotide-disulfide oxidoreductase family.</text>
</comment>
<dbReference type="PIRSF" id="PIRSF000350">
    <property type="entry name" value="Mercury_reductase_MerA"/>
    <property type="match status" value="1"/>
</dbReference>
<dbReference type="InterPro" id="IPR050151">
    <property type="entry name" value="Class-I_Pyr_Nuc-Dis_Oxidored"/>
</dbReference>
<keyword evidence="6 14" id="KW-0560">Oxidoreductase</keyword>
<evidence type="ECO:0000256" key="12">
    <source>
        <dbReference type="PIRSR" id="PIRSR000350-3"/>
    </source>
</evidence>
<dbReference type="InterPro" id="IPR004099">
    <property type="entry name" value="Pyr_nucl-diS_OxRdtase_dimer"/>
</dbReference>
<evidence type="ECO:0000313" key="18">
    <source>
        <dbReference type="Proteomes" id="UP000644756"/>
    </source>
</evidence>
<feature type="binding site" evidence="12">
    <location>
        <position position="206"/>
    </location>
    <ligand>
        <name>NAD(+)</name>
        <dbReference type="ChEBI" id="CHEBI:57540"/>
    </ligand>
</feature>
<dbReference type="PRINTS" id="PR00368">
    <property type="entry name" value="FADPNR"/>
</dbReference>
<dbReference type="InterPro" id="IPR023753">
    <property type="entry name" value="FAD/NAD-binding_dom"/>
</dbReference>
<organism evidence="17 18">
    <name type="scientific">Paenibacillus abyssi</name>
    <dbReference type="NCBI Taxonomy" id="1340531"/>
    <lineage>
        <taxon>Bacteria</taxon>
        <taxon>Bacillati</taxon>
        <taxon>Bacillota</taxon>
        <taxon>Bacilli</taxon>
        <taxon>Bacillales</taxon>
        <taxon>Paenibacillaceae</taxon>
        <taxon>Paenibacillus</taxon>
    </lineage>
</organism>
<evidence type="ECO:0000256" key="6">
    <source>
        <dbReference type="ARBA" id="ARBA00023002"/>
    </source>
</evidence>
<keyword evidence="12" id="KW-0547">Nucleotide-binding</keyword>
<dbReference type="InterPro" id="IPR006258">
    <property type="entry name" value="Lipoamide_DH"/>
</dbReference>
<evidence type="ECO:0000256" key="8">
    <source>
        <dbReference type="ARBA" id="ARBA00023157"/>
    </source>
</evidence>
<dbReference type="GO" id="GO:0004148">
    <property type="term" value="F:dihydrolipoyl dehydrogenase (NADH) activity"/>
    <property type="evidence" value="ECO:0007669"/>
    <property type="project" value="UniProtKB-EC"/>
</dbReference>
<dbReference type="Pfam" id="PF07992">
    <property type="entry name" value="Pyr_redox_2"/>
    <property type="match status" value="1"/>
</dbReference>
<evidence type="ECO:0000256" key="5">
    <source>
        <dbReference type="ARBA" id="ARBA00022827"/>
    </source>
</evidence>
<evidence type="ECO:0000256" key="14">
    <source>
        <dbReference type="RuleBase" id="RU003692"/>
    </source>
</evidence>
<keyword evidence="8" id="KW-1015">Disulfide bond</keyword>
<evidence type="ECO:0000256" key="13">
    <source>
        <dbReference type="PIRSR" id="PIRSR000350-4"/>
    </source>
</evidence>
<feature type="binding site" evidence="12">
    <location>
        <position position="56"/>
    </location>
    <ligand>
        <name>FAD</name>
        <dbReference type="ChEBI" id="CHEBI:57692"/>
    </ligand>
</feature>
<dbReference type="PROSITE" id="PS00076">
    <property type="entry name" value="PYRIDINE_REDOX_1"/>
    <property type="match status" value="1"/>
</dbReference>
<keyword evidence="18" id="KW-1185">Reference proteome</keyword>
<evidence type="ECO:0000256" key="9">
    <source>
        <dbReference type="ARBA" id="ARBA00023284"/>
    </source>
</evidence>
<feature type="domain" description="FAD/NAD(P)-binding" evidence="16">
    <location>
        <begin position="11"/>
        <end position="329"/>
    </location>
</feature>
<comment type="miscellaneous">
    <text evidence="14">The active site is a redox-active disulfide bond.</text>
</comment>
<feature type="disulfide bond" description="Redox-active" evidence="13">
    <location>
        <begin position="47"/>
        <end position="52"/>
    </location>
</feature>
<evidence type="ECO:0000256" key="1">
    <source>
        <dbReference type="ARBA" id="ARBA00007532"/>
    </source>
</evidence>
<dbReference type="Pfam" id="PF02852">
    <property type="entry name" value="Pyr_redox_dim"/>
    <property type="match status" value="1"/>
</dbReference>
<evidence type="ECO:0000259" key="16">
    <source>
        <dbReference type="Pfam" id="PF07992"/>
    </source>
</evidence>
<sequence length="469" mass="49231">MDAGNAVVEIDVVVIGAGPGGYTAAIRAAQLGRKVLVIEKGSLGGVCLNVGCIPSKILITAAERFELLSHSDEMGVEAEQVSFNFSKLLKRKHNVIQTLTSGVGSLLKGYQVQVVHGEARFIGSKELIVCNGEYSTSYRFNHCIIAAGSRPAELPGLPFGDKVLSSTDALSLDKLPERLIVVGGGYIGIELGQAFAKLGTKVTTLEAGATILPGFDKRMANMVSRNMKKAHADIYTGANVKRITTADGEVIVMFDHSGEEKQITADYVLVSVGRMPNTDQLGLEAAGVEANGKGYIEVDRQCRTNVSHIYAIGDIVPGPALAHKAAYEGKVAAEAIAGERRYVDYRCIPAVVFSDPELAAVGLTEQAAHKSGYDAMVGNFSYGANGRALTLNAAAGMVTLVGDKKTGAVLGAQIAGPEASNLIAEITLAIEMGASFEDIALTIHAHPTLGEMIMEAAENGLGQGIHSLH</sequence>
<dbReference type="GO" id="GO:0006103">
    <property type="term" value="P:2-oxoglutarate metabolic process"/>
    <property type="evidence" value="ECO:0007669"/>
    <property type="project" value="TreeGrafter"/>
</dbReference>
<dbReference type="InterPro" id="IPR036188">
    <property type="entry name" value="FAD/NAD-bd_sf"/>
</dbReference>
<name>A0A917D6E4_9BACL</name>
<keyword evidence="5 12" id="KW-0274">FAD</keyword>
<feature type="binding site" evidence="12">
    <location>
        <position position="273"/>
    </location>
    <ligand>
        <name>NAD(+)</name>
        <dbReference type="ChEBI" id="CHEBI:57540"/>
    </ligand>
</feature>
<comment type="catalytic activity">
    <reaction evidence="10 14">
        <text>N(6)-[(R)-dihydrolipoyl]-L-lysyl-[protein] + NAD(+) = N(6)-[(R)-lipoyl]-L-lysyl-[protein] + NADH + H(+)</text>
        <dbReference type="Rhea" id="RHEA:15045"/>
        <dbReference type="Rhea" id="RHEA-COMP:10474"/>
        <dbReference type="Rhea" id="RHEA-COMP:10475"/>
        <dbReference type="ChEBI" id="CHEBI:15378"/>
        <dbReference type="ChEBI" id="CHEBI:57540"/>
        <dbReference type="ChEBI" id="CHEBI:57945"/>
        <dbReference type="ChEBI" id="CHEBI:83099"/>
        <dbReference type="ChEBI" id="CHEBI:83100"/>
        <dbReference type="EC" id="1.8.1.4"/>
    </reaction>
</comment>
<accession>A0A917D6E4</accession>
<dbReference type="RefSeq" id="WP_188532194.1">
    <property type="nucleotide sequence ID" value="NZ_BMGR01000011.1"/>
</dbReference>
<gene>
    <name evidence="17" type="primary">pdhD</name>
    <name evidence="17" type="ORF">GCM10010916_33150</name>
</gene>
<proteinExistence type="inferred from homology"/>
<keyword evidence="4 14" id="KW-0285">Flavoprotein</keyword>
<dbReference type="EC" id="1.8.1.4" evidence="2 14"/>
<evidence type="ECO:0000256" key="2">
    <source>
        <dbReference type="ARBA" id="ARBA00012608"/>
    </source>
</evidence>